<dbReference type="AlphaFoldDB" id="A0A8X6XNX4"/>
<comment type="caution">
    <text evidence="2">The sequence shown here is derived from an EMBL/GenBank/DDBJ whole genome shotgun (WGS) entry which is preliminary data.</text>
</comment>
<evidence type="ECO:0000313" key="2">
    <source>
        <dbReference type="EMBL" id="GFY57185.1"/>
    </source>
</evidence>
<organism evidence="2 3">
    <name type="scientific">Trichonephila inaurata madagascariensis</name>
    <dbReference type="NCBI Taxonomy" id="2747483"/>
    <lineage>
        <taxon>Eukaryota</taxon>
        <taxon>Metazoa</taxon>
        <taxon>Ecdysozoa</taxon>
        <taxon>Arthropoda</taxon>
        <taxon>Chelicerata</taxon>
        <taxon>Arachnida</taxon>
        <taxon>Araneae</taxon>
        <taxon>Araneomorphae</taxon>
        <taxon>Entelegynae</taxon>
        <taxon>Araneoidea</taxon>
        <taxon>Nephilidae</taxon>
        <taxon>Trichonephila</taxon>
        <taxon>Trichonephila inaurata</taxon>
    </lineage>
</organism>
<protein>
    <submittedName>
        <fullName evidence="2">Uncharacterized protein</fullName>
    </submittedName>
</protein>
<sequence length="106" mass="12171">MEKGKKRTHEYDNSGQIPPFLVPGRRRVPGNAVVIPVPRQNFSLEQFHGLATGHRVEKRNCVFLSVVDSRPSVRRVRTKNNAAVLTEFPLYRDFPCPREKKITSFP</sequence>
<keyword evidence="3" id="KW-1185">Reference proteome</keyword>
<evidence type="ECO:0000313" key="3">
    <source>
        <dbReference type="Proteomes" id="UP000886998"/>
    </source>
</evidence>
<gene>
    <name evidence="2" type="ORF">TNIN_121171</name>
</gene>
<dbReference type="Proteomes" id="UP000886998">
    <property type="component" value="Unassembled WGS sequence"/>
</dbReference>
<evidence type="ECO:0000256" key="1">
    <source>
        <dbReference type="SAM" id="MobiDB-lite"/>
    </source>
</evidence>
<proteinExistence type="predicted"/>
<feature type="region of interest" description="Disordered" evidence="1">
    <location>
        <begin position="1"/>
        <end position="24"/>
    </location>
</feature>
<reference evidence="2" key="1">
    <citation type="submission" date="2020-08" db="EMBL/GenBank/DDBJ databases">
        <title>Multicomponent nature underlies the extraordinary mechanical properties of spider dragline silk.</title>
        <authorList>
            <person name="Kono N."/>
            <person name="Nakamura H."/>
            <person name="Mori M."/>
            <person name="Yoshida Y."/>
            <person name="Ohtoshi R."/>
            <person name="Malay A.D."/>
            <person name="Moran D.A.P."/>
            <person name="Tomita M."/>
            <person name="Numata K."/>
            <person name="Arakawa K."/>
        </authorList>
    </citation>
    <scope>NUCLEOTIDE SEQUENCE</scope>
</reference>
<name>A0A8X6XNX4_9ARAC</name>
<accession>A0A8X6XNX4</accession>
<dbReference type="EMBL" id="BMAV01011383">
    <property type="protein sequence ID" value="GFY57185.1"/>
    <property type="molecule type" value="Genomic_DNA"/>
</dbReference>